<dbReference type="PANTHER" id="PTHR31379:SF1">
    <property type="entry name" value="F-BOX C PROTEIN-RELATED"/>
    <property type="match status" value="1"/>
</dbReference>
<dbReference type="AlphaFoldDB" id="A0A2G5VBB8"/>
<dbReference type="Proteomes" id="UP000230233">
    <property type="component" value="Chromosome II"/>
</dbReference>
<dbReference type="InterPro" id="IPR021942">
    <property type="entry name" value="DUF3557"/>
</dbReference>
<accession>A0A2G5VBB8</accession>
<dbReference type="OrthoDB" id="5878628at2759"/>
<keyword evidence="2" id="KW-1185">Reference proteome</keyword>
<organism evidence="1 2">
    <name type="scientific">Caenorhabditis nigoni</name>
    <dbReference type="NCBI Taxonomy" id="1611254"/>
    <lineage>
        <taxon>Eukaryota</taxon>
        <taxon>Metazoa</taxon>
        <taxon>Ecdysozoa</taxon>
        <taxon>Nematoda</taxon>
        <taxon>Chromadorea</taxon>
        <taxon>Rhabditida</taxon>
        <taxon>Rhabditina</taxon>
        <taxon>Rhabditomorpha</taxon>
        <taxon>Rhabditoidea</taxon>
        <taxon>Rhabditidae</taxon>
        <taxon>Peloderinae</taxon>
        <taxon>Caenorhabditis</taxon>
    </lineage>
</organism>
<gene>
    <name evidence="1" type="primary">Cnig_chr_II.g7773</name>
    <name evidence="1" type="ORF">B9Z55_007773</name>
</gene>
<name>A0A2G5VBB8_9PELO</name>
<evidence type="ECO:0000313" key="2">
    <source>
        <dbReference type="Proteomes" id="UP000230233"/>
    </source>
</evidence>
<comment type="caution">
    <text evidence="1">The sequence shown here is derived from an EMBL/GenBank/DDBJ whole genome shotgun (WGS) entry which is preliminary data.</text>
</comment>
<protein>
    <submittedName>
        <fullName evidence="1">Uncharacterized protein</fullName>
    </submittedName>
</protein>
<dbReference type="EMBL" id="PDUG01000002">
    <property type="protein sequence ID" value="PIC49017.1"/>
    <property type="molecule type" value="Genomic_DNA"/>
</dbReference>
<dbReference type="PANTHER" id="PTHR31379">
    <property type="entry name" value="F-BOX C PROTEIN-RELATED-RELATED"/>
    <property type="match status" value="1"/>
</dbReference>
<sequence>MDNQPVLYDGLRTILHHMDANLRIKMSLQMPSIHAIEKSVPLKIRYLRITDTTVEVNDVRYKLGVYRDYPNGDIPEFVKIGNARGGVETDFDQFGFEIPIGSNPILPGDVSVRNGDELVVRSDTDEWEEHYQTELKRCENDLRFYAKKESGIETKLDDAWLTRSPVYRGKDEEELEEMAEEFREKLKPFHCRRQNLPRPFNCYIQLSSMKDGEATPLQRLVYNRKLP</sequence>
<reference evidence="2" key="1">
    <citation type="submission" date="2017-10" db="EMBL/GenBank/DDBJ databases">
        <title>Rapid genome shrinkage in a self-fertile nematode reveals novel sperm competition proteins.</title>
        <authorList>
            <person name="Yin D."/>
            <person name="Schwarz E.M."/>
            <person name="Thomas C.G."/>
            <person name="Felde R.L."/>
            <person name="Korf I.F."/>
            <person name="Cutter A.D."/>
            <person name="Schartner C.M."/>
            <person name="Ralston E.J."/>
            <person name="Meyer B.J."/>
            <person name="Haag E.S."/>
        </authorList>
    </citation>
    <scope>NUCLEOTIDE SEQUENCE [LARGE SCALE GENOMIC DNA]</scope>
    <source>
        <strain evidence="2">JU1422</strain>
    </source>
</reference>
<proteinExistence type="predicted"/>
<evidence type="ECO:0000313" key="1">
    <source>
        <dbReference type="EMBL" id="PIC49017.1"/>
    </source>
</evidence>